<proteinExistence type="predicted"/>
<accession>W7XJI9</accession>
<sequence length="528" mass="63846">MNNLNQKQMIEYFVQLNLSLGLDLIKTQHSLEIFQKLEPIQIFTKHNFFQGLLRLKESQMHHYRQIKNKVIKQHSDLIQIISSLNSHQISKYLKNLLNSINLLVLAKTLNHFLKAFELKHAIILFHQFIFCIISQLKLILFIFNLQQHLKDLRLFNERTQKNYYLNFYYLNEILVIFALFLKNLNSLHQQHILVIFALLKNLNSLPQIHIHHHHYLDNQLQIIIIFIFIINHNRFYGANEIKFQIHFIAIIAVILSFNYNMELKISKSYLIYQMKEEEYLKKQHYNQVYQEDYQKYQHYSQLEQEEEEEEYQKYQHYSQLEQEEEEEYYSQMEEDKKSQVQEERQNSLQDHNNFIIGIPFNYNQVFIMGELIITKWQSQLDQNSIKSQVIINSCQIKILQEEEVYYFLNYKSIMYFHIFYCGQDFDTLFFIRHLTFRLHISKQFFQLEAKSQLPAKLTSYLSFHRFFHSNGIIYLSQKQSIEVVDCKQSCLTFPILFPSTPFVFYASHSILSISFFIILSNFVTQQEV</sequence>
<feature type="transmembrane region" description="Helical" evidence="1">
    <location>
        <begin position="243"/>
        <end position="261"/>
    </location>
</feature>
<feature type="transmembrane region" description="Helical" evidence="1">
    <location>
        <begin position="502"/>
        <end position="523"/>
    </location>
</feature>
<reference evidence="3" key="1">
    <citation type="journal article" date="2006" name="PLoS Biol.">
        <title>Macronuclear genome sequence of the ciliate Tetrahymena thermophila, a model eukaryote.</title>
        <authorList>
            <person name="Eisen J.A."/>
            <person name="Coyne R.S."/>
            <person name="Wu M."/>
            <person name="Wu D."/>
            <person name="Thiagarajan M."/>
            <person name="Wortman J.R."/>
            <person name="Badger J.H."/>
            <person name="Ren Q."/>
            <person name="Amedeo P."/>
            <person name="Jones K.M."/>
            <person name="Tallon L.J."/>
            <person name="Delcher A.L."/>
            <person name="Salzberg S.L."/>
            <person name="Silva J.C."/>
            <person name="Haas B.J."/>
            <person name="Majoros W.H."/>
            <person name="Farzad M."/>
            <person name="Carlton J.M."/>
            <person name="Smith R.K. Jr."/>
            <person name="Garg J."/>
            <person name="Pearlman R.E."/>
            <person name="Karrer K.M."/>
            <person name="Sun L."/>
            <person name="Manning G."/>
            <person name="Elde N.C."/>
            <person name="Turkewitz A.P."/>
            <person name="Asai D.J."/>
            <person name="Wilkes D.E."/>
            <person name="Wang Y."/>
            <person name="Cai H."/>
            <person name="Collins K."/>
            <person name="Stewart B.A."/>
            <person name="Lee S.R."/>
            <person name="Wilamowska K."/>
            <person name="Weinberg Z."/>
            <person name="Ruzzo W.L."/>
            <person name="Wloga D."/>
            <person name="Gaertig J."/>
            <person name="Frankel J."/>
            <person name="Tsao C.-C."/>
            <person name="Gorovsky M.A."/>
            <person name="Keeling P.J."/>
            <person name="Waller R.F."/>
            <person name="Patron N.J."/>
            <person name="Cherry J.M."/>
            <person name="Stover N.A."/>
            <person name="Krieger C.J."/>
            <person name="del Toro C."/>
            <person name="Ryder H.F."/>
            <person name="Williamson S.C."/>
            <person name="Barbeau R.A."/>
            <person name="Hamilton E.P."/>
            <person name="Orias E."/>
        </authorList>
    </citation>
    <scope>NUCLEOTIDE SEQUENCE [LARGE SCALE GENOMIC DNA]</scope>
    <source>
        <strain evidence="3">SB210</strain>
    </source>
</reference>
<gene>
    <name evidence="2" type="ORF">TTHERM_000490737</name>
</gene>
<keyword evidence="1" id="KW-0472">Membrane</keyword>
<evidence type="ECO:0000313" key="3">
    <source>
        <dbReference type="Proteomes" id="UP000009168"/>
    </source>
</evidence>
<keyword evidence="1" id="KW-1133">Transmembrane helix</keyword>
<protein>
    <submittedName>
        <fullName evidence="2">Transmembrane protein, putative</fullName>
    </submittedName>
</protein>
<evidence type="ECO:0000313" key="2">
    <source>
        <dbReference type="EMBL" id="EWS74199.1"/>
    </source>
</evidence>
<name>W7XJI9_TETTS</name>
<dbReference type="InParanoid" id="W7XJI9"/>
<dbReference type="RefSeq" id="XP_012653259.1">
    <property type="nucleotide sequence ID" value="XM_012797805.1"/>
</dbReference>
<evidence type="ECO:0000256" key="1">
    <source>
        <dbReference type="SAM" id="Phobius"/>
    </source>
</evidence>
<keyword evidence="1 2" id="KW-0812">Transmembrane</keyword>
<dbReference type="GeneID" id="24439243"/>
<dbReference type="AlphaFoldDB" id="W7XJI9"/>
<keyword evidence="3" id="KW-1185">Reference proteome</keyword>
<feature type="transmembrane region" description="Helical" evidence="1">
    <location>
        <begin position="121"/>
        <end position="143"/>
    </location>
</feature>
<dbReference type="EMBL" id="GG662691">
    <property type="protein sequence ID" value="EWS74199.1"/>
    <property type="molecule type" value="Genomic_DNA"/>
</dbReference>
<feature type="transmembrane region" description="Helical" evidence="1">
    <location>
        <begin position="220"/>
        <end position="237"/>
    </location>
</feature>
<dbReference type="Proteomes" id="UP000009168">
    <property type="component" value="Unassembled WGS sequence"/>
</dbReference>
<organism evidence="2 3">
    <name type="scientific">Tetrahymena thermophila (strain SB210)</name>
    <dbReference type="NCBI Taxonomy" id="312017"/>
    <lineage>
        <taxon>Eukaryota</taxon>
        <taxon>Sar</taxon>
        <taxon>Alveolata</taxon>
        <taxon>Ciliophora</taxon>
        <taxon>Intramacronucleata</taxon>
        <taxon>Oligohymenophorea</taxon>
        <taxon>Hymenostomatida</taxon>
        <taxon>Tetrahymenina</taxon>
        <taxon>Tetrahymenidae</taxon>
        <taxon>Tetrahymena</taxon>
    </lineage>
</organism>
<dbReference type="KEGG" id="tet:TTHERM_000490737"/>
<feature type="transmembrane region" description="Helical" evidence="1">
    <location>
        <begin position="163"/>
        <end position="181"/>
    </location>
</feature>